<dbReference type="CDD" id="cd21133">
    <property type="entry name" value="EVE"/>
    <property type="match status" value="1"/>
</dbReference>
<feature type="non-terminal residue" evidence="6">
    <location>
        <position position="190"/>
    </location>
</feature>
<comment type="subcellular location">
    <subcellularLocation>
        <location evidence="1">Nucleus</location>
    </subcellularLocation>
</comment>
<dbReference type="AlphaFoldDB" id="A0A6G1GPA2"/>
<dbReference type="Proteomes" id="UP000800041">
    <property type="component" value="Unassembled WGS sequence"/>
</dbReference>
<keyword evidence="4" id="KW-0539">Nucleus</keyword>
<evidence type="ECO:0000259" key="5">
    <source>
        <dbReference type="Pfam" id="PF01878"/>
    </source>
</evidence>
<dbReference type="InterPro" id="IPR002740">
    <property type="entry name" value="EVE_domain"/>
</dbReference>
<dbReference type="PANTHER" id="PTHR14087">
    <property type="entry name" value="THYMOCYTE NUCLEAR PROTEIN 1"/>
    <property type="match status" value="1"/>
</dbReference>
<dbReference type="Pfam" id="PF01878">
    <property type="entry name" value="EVE"/>
    <property type="match status" value="1"/>
</dbReference>
<keyword evidence="7" id="KW-1185">Reference proteome</keyword>
<name>A0A6G1GPA2_9PEZI</name>
<reference evidence="6" key="1">
    <citation type="journal article" date="2020" name="Stud. Mycol.">
        <title>101 Dothideomycetes genomes: a test case for predicting lifestyles and emergence of pathogens.</title>
        <authorList>
            <person name="Haridas S."/>
            <person name="Albert R."/>
            <person name="Binder M."/>
            <person name="Bloem J."/>
            <person name="Labutti K."/>
            <person name="Salamov A."/>
            <person name="Andreopoulos B."/>
            <person name="Baker S."/>
            <person name="Barry K."/>
            <person name="Bills G."/>
            <person name="Bluhm B."/>
            <person name="Cannon C."/>
            <person name="Castanera R."/>
            <person name="Culley D."/>
            <person name="Daum C."/>
            <person name="Ezra D."/>
            <person name="Gonzalez J."/>
            <person name="Henrissat B."/>
            <person name="Kuo A."/>
            <person name="Liang C."/>
            <person name="Lipzen A."/>
            <person name="Lutzoni F."/>
            <person name="Magnuson J."/>
            <person name="Mondo S."/>
            <person name="Nolan M."/>
            <person name="Ohm R."/>
            <person name="Pangilinan J."/>
            <person name="Park H.-J."/>
            <person name="Ramirez L."/>
            <person name="Alfaro M."/>
            <person name="Sun H."/>
            <person name="Tritt A."/>
            <person name="Yoshinaga Y."/>
            <person name="Zwiers L.-H."/>
            <person name="Turgeon B."/>
            <person name="Goodwin S."/>
            <person name="Spatafora J."/>
            <person name="Crous P."/>
            <person name="Grigoriev I."/>
        </authorList>
    </citation>
    <scope>NUCLEOTIDE SEQUENCE</scope>
    <source>
        <strain evidence="6">CBS 113979</strain>
    </source>
</reference>
<evidence type="ECO:0000256" key="3">
    <source>
        <dbReference type="ARBA" id="ARBA00022553"/>
    </source>
</evidence>
<dbReference type="FunFam" id="3.10.590.10:FF:000003">
    <property type="entry name" value="Thymocyte nuclear protein 1"/>
    <property type="match status" value="1"/>
</dbReference>
<dbReference type="EMBL" id="ML977183">
    <property type="protein sequence ID" value="KAF1982587.1"/>
    <property type="molecule type" value="Genomic_DNA"/>
</dbReference>
<dbReference type="SUPFAM" id="SSF88697">
    <property type="entry name" value="PUA domain-like"/>
    <property type="match status" value="1"/>
</dbReference>
<protein>
    <recommendedName>
        <fullName evidence="2">Thymocyte nuclear protein 1</fullName>
    </recommendedName>
</protein>
<dbReference type="InterPro" id="IPR015947">
    <property type="entry name" value="PUA-like_sf"/>
</dbReference>
<dbReference type="InterPro" id="IPR047197">
    <property type="entry name" value="THYN1-like_EVE"/>
</dbReference>
<evidence type="ECO:0000256" key="1">
    <source>
        <dbReference type="ARBA" id="ARBA00004123"/>
    </source>
</evidence>
<dbReference type="OrthoDB" id="41445at2759"/>
<dbReference type="PANTHER" id="PTHR14087:SF7">
    <property type="entry name" value="THYMOCYTE NUCLEAR PROTEIN 1"/>
    <property type="match status" value="1"/>
</dbReference>
<dbReference type="Gene3D" id="3.10.590.10">
    <property type="entry name" value="ph1033 like domains"/>
    <property type="match status" value="1"/>
</dbReference>
<evidence type="ECO:0000313" key="6">
    <source>
        <dbReference type="EMBL" id="KAF1982587.1"/>
    </source>
</evidence>
<sequence length="190" mass="21087">MKDAPESAKAGRASKHVPTTLLDIADTGFWLMKAEPESRIVNDKDVKFSIDDLAAAESPEPWDGVRNAEARNNMQAMKAGELAFFYHSSCAVPAVMGIMKIAEEATPDESAFDEGHPYFDDKSSRDKPKWFCVHVKFVEKFPVPVTLAMIKANAAEGGQLKDMHLIKKSRLSVVRVAKAEWDHIVELGRD</sequence>
<dbReference type="GO" id="GO:0005634">
    <property type="term" value="C:nucleus"/>
    <property type="evidence" value="ECO:0007669"/>
    <property type="project" value="UniProtKB-SubCell"/>
</dbReference>
<dbReference type="InterPro" id="IPR052181">
    <property type="entry name" value="5hmC_binding"/>
</dbReference>
<evidence type="ECO:0000313" key="7">
    <source>
        <dbReference type="Proteomes" id="UP000800041"/>
    </source>
</evidence>
<organism evidence="6 7">
    <name type="scientific">Aulographum hederae CBS 113979</name>
    <dbReference type="NCBI Taxonomy" id="1176131"/>
    <lineage>
        <taxon>Eukaryota</taxon>
        <taxon>Fungi</taxon>
        <taxon>Dikarya</taxon>
        <taxon>Ascomycota</taxon>
        <taxon>Pezizomycotina</taxon>
        <taxon>Dothideomycetes</taxon>
        <taxon>Pleosporomycetidae</taxon>
        <taxon>Aulographales</taxon>
        <taxon>Aulographaceae</taxon>
    </lineage>
</organism>
<keyword evidence="3" id="KW-0597">Phosphoprotein</keyword>
<accession>A0A6G1GPA2</accession>
<feature type="domain" description="EVE" evidence="5">
    <location>
        <begin position="29"/>
        <end position="187"/>
    </location>
</feature>
<evidence type="ECO:0000256" key="2">
    <source>
        <dbReference type="ARBA" id="ARBA00014654"/>
    </source>
</evidence>
<gene>
    <name evidence="6" type="ORF">K402DRAFT_340083</name>
</gene>
<evidence type="ECO:0000256" key="4">
    <source>
        <dbReference type="ARBA" id="ARBA00023242"/>
    </source>
</evidence>
<proteinExistence type="predicted"/>